<dbReference type="EMBL" id="CP047962">
    <property type="protein sequence ID" value="QHQ51164.1"/>
    <property type="molecule type" value="Genomic_DNA"/>
</dbReference>
<dbReference type="AlphaFoldDB" id="A0AAE6SIB0"/>
<proteinExistence type="predicted"/>
<organism evidence="1 2">
    <name type="scientific">Aeromonas media</name>
    <dbReference type="NCBI Taxonomy" id="651"/>
    <lineage>
        <taxon>Bacteria</taxon>
        <taxon>Pseudomonadati</taxon>
        <taxon>Pseudomonadota</taxon>
        <taxon>Gammaproteobacteria</taxon>
        <taxon>Aeromonadales</taxon>
        <taxon>Aeromonadaceae</taxon>
        <taxon>Aeromonas</taxon>
    </lineage>
</organism>
<evidence type="ECO:0008006" key="3">
    <source>
        <dbReference type="Google" id="ProtNLM"/>
    </source>
</evidence>
<protein>
    <recommendedName>
        <fullName evidence="3">Dnd system-associated protein 4</fullName>
    </recommendedName>
</protein>
<sequence>MAEMIDWRNLPVYRDTRFANLEERLCSTKGANKSGTSIFKTVKELMVFAALVGYQLDEYKPLDAAVNKTDILLGTYATTMDDAYIYLIALTKNPSLDILKDDNLRDAIRIFEGYCNGGLKTIDSWIMSNIGEPLLANVLFNQTLGFLVENE</sequence>
<evidence type="ECO:0000313" key="1">
    <source>
        <dbReference type="EMBL" id="QHQ51164.1"/>
    </source>
</evidence>
<dbReference type="RefSeq" id="WP_041205635.1">
    <property type="nucleotide sequence ID" value="NZ_CAWPID010000001.1"/>
</dbReference>
<accession>A0AAE6SIB0</accession>
<reference evidence="1 2" key="1">
    <citation type="submission" date="2020-01" db="EMBL/GenBank/DDBJ databases">
        <title>Complete genome of Aeromonas media MC64.</title>
        <authorList>
            <person name="Cao G."/>
            <person name="Fu J."/>
            <person name="Zhong C."/>
        </authorList>
    </citation>
    <scope>NUCLEOTIDE SEQUENCE [LARGE SCALE GENOMIC DNA]</scope>
    <source>
        <strain evidence="1 2">MC64</strain>
    </source>
</reference>
<dbReference type="Proteomes" id="UP000463871">
    <property type="component" value="Chromosome"/>
</dbReference>
<gene>
    <name evidence="1" type="ORF">GWI30_09905</name>
</gene>
<evidence type="ECO:0000313" key="2">
    <source>
        <dbReference type="Proteomes" id="UP000463871"/>
    </source>
</evidence>
<name>A0AAE6SIB0_AERME</name>